<accession>A0A1K2A319</accession>
<evidence type="ECO:0000256" key="4">
    <source>
        <dbReference type="ARBA" id="ARBA00022840"/>
    </source>
</evidence>
<dbReference type="STRING" id="1893.SAMN02787144_1006215"/>
<dbReference type="SUPFAM" id="SSF52540">
    <property type="entry name" value="P-loop containing nucleoside triphosphate hydrolases"/>
    <property type="match status" value="1"/>
</dbReference>
<keyword evidence="3" id="KW-0547">Nucleotide-binding</keyword>
<dbReference type="GO" id="GO:0016887">
    <property type="term" value="F:ATP hydrolysis activity"/>
    <property type="evidence" value="ECO:0007669"/>
    <property type="project" value="InterPro"/>
</dbReference>
<dbReference type="GO" id="GO:0005886">
    <property type="term" value="C:plasma membrane"/>
    <property type="evidence" value="ECO:0007669"/>
    <property type="project" value="UniProtKB-SubCell"/>
</dbReference>
<gene>
    <name evidence="7" type="ORF">SAMN02787144_1006215</name>
</gene>
<protein>
    <submittedName>
        <fullName evidence="7">ABC-2 type transport system ATP-binding protein</fullName>
    </submittedName>
</protein>
<dbReference type="InterPro" id="IPR025302">
    <property type="entry name" value="DrrA1/2-like_C"/>
</dbReference>
<evidence type="ECO:0000256" key="5">
    <source>
        <dbReference type="ARBA" id="ARBA00023251"/>
    </source>
</evidence>
<dbReference type="Pfam" id="PF00005">
    <property type="entry name" value="ABC_tran"/>
    <property type="match status" value="1"/>
</dbReference>
<evidence type="ECO:0000259" key="6">
    <source>
        <dbReference type="PROSITE" id="PS50893"/>
    </source>
</evidence>
<keyword evidence="5" id="KW-0046">Antibiotic resistance</keyword>
<organism evidence="7 8">
    <name type="scientific">Streptomyces atratus</name>
    <dbReference type="NCBI Taxonomy" id="1893"/>
    <lineage>
        <taxon>Bacteria</taxon>
        <taxon>Bacillati</taxon>
        <taxon>Actinomycetota</taxon>
        <taxon>Actinomycetes</taxon>
        <taxon>Kitasatosporales</taxon>
        <taxon>Streptomycetaceae</taxon>
        <taxon>Streptomyces</taxon>
    </lineage>
</organism>
<dbReference type="RefSeq" id="WP_079179455.1">
    <property type="nucleotide sequence ID" value="NZ_CP108277.1"/>
</dbReference>
<dbReference type="AlphaFoldDB" id="A0A1K2A319"/>
<dbReference type="InterPro" id="IPR017871">
    <property type="entry name" value="ABC_transporter-like_CS"/>
</dbReference>
<dbReference type="InterPro" id="IPR027417">
    <property type="entry name" value="P-loop_NTPase"/>
</dbReference>
<dbReference type="EMBL" id="FPJO01000006">
    <property type="protein sequence ID" value="SFX80101.1"/>
    <property type="molecule type" value="Genomic_DNA"/>
</dbReference>
<dbReference type="GO" id="GO:0005524">
    <property type="term" value="F:ATP binding"/>
    <property type="evidence" value="ECO:0007669"/>
    <property type="project" value="UniProtKB-KW"/>
</dbReference>
<dbReference type="SMART" id="SM00382">
    <property type="entry name" value="AAA"/>
    <property type="match status" value="1"/>
</dbReference>
<evidence type="ECO:0000313" key="8">
    <source>
        <dbReference type="Proteomes" id="UP000181909"/>
    </source>
</evidence>
<dbReference type="PROSITE" id="PS50893">
    <property type="entry name" value="ABC_TRANSPORTER_2"/>
    <property type="match status" value="1"/>
</dbReference>
<feature type="domain" description="ABC transporter" evidence="6">
    <location>
        <begin position="2"/>
        <end position="237"/>
    </location>
</feature>
<dbReference type="InterPro" id="IPR003593">
    <property type="entry name" value="AAA+_ATPase"/>
</dbReference>
<comment type="subcellular location">
    <subcellularLocation>
        <location evidence="1">Cell membrane</location>
        <topology evidence="1">Peripheral membrane protein</topology>
    </subcellularLocation>
</comment>
<dbReference type="PANTHER" id="PTHR42711">
    <property type="entry name" value="ABC TRANSPORTER ATP-BINDING PROTEIN"/>
    <property type="match status" value="1"/>
</dbReference>
<dbReference type="PROSITE" id="PS00211">
    <property type="entry name" value="ABC_TRANSPORTER_1"/>
    <property type="match status" value="1"/>
</dbReference>
<sequence length="340" mass="36349">MIRAEGLRRTFKAGKETIEAVRDVTFGVATGELLALLGPNGAGKSTTLRMLTTLLPATAGSVRIAGFDAAREPGRVRELIGYVGQKNASGENHRIRDELVTQGRCHGLSNGKARRRADEVLEILGIGDLAARTPSTLSGGQRRRVDIALGLVHNPRVLFLDEPTTGLDPHSRAALWDRIQLLRRDHGITVLMTTHYLDEADLVAERIVIVDRGRVIADGTADALKAELAGDRMHITASDTGAARTAAGLADRMPGVSEVTAEGRTVHVRIADADAALPAYLRLLDRAALTVTRAGVRRPSLDDVFINLTGRRLEESGDAYATATMTTATTTDEPIGAPHA</sequence>
<evidence type="ECO:0000256" key="1">
    <source>
        <dbReference type="ARBA" id="ARBA00004202"/>
    </source>
</evidence>
<dbReference type="Pfam" id="PF13732">
    <property type="entry name" value="DrrA1-3_C"/>
    <property type="match status" value="1"/>
</dbReference>
<name>A0A1K2A319_STRAR</name>
<evidence type="ECO:0000313" key="7">
    <source>
        <dbReference type="EMBL" id="SFX80101.1"/>
    </source>
</evidence>
<dbReference type="InterPro" id="IPR003439">
    <property type="entry name" value="ABC_transporter-like_ATP-bd"/>
</dbReference>
<proteinExistence type="predicted"/>
<evidence type="ECO:0000256" key="2">
    <source>
        <dbReference type="ARBA" id="ARBA00022448"/>
    </source>
</evidence>
<dbReference type="Proteomes" id="UP000181909">
    <property type="component" value="Unassembled WGS sequence"/>
</dbReference>
<keyword evidence="4 7" id="KW-0067">ATP-binding</keyword>
<evidence type="ECO:0000256" key="3">
    <source>
        <dbReference type="ARBA" id="ARBA00022741"/>
    </source>
</evidence>
<reference evidence="7 8" key="1">
    <citation type="submission" date="2016-11" db="EMBL/GenBank/DDBJ databases">
        <authorList>
            <person name="Jaros S."/>
            <person name="Januszkiewicz K."/>
            <person name="Wedrychowicz H."/>
        </authorList>
    </citation>
    <scope>NUCLEOTIDE SEQUENCE [LARGE SCALE GENOMIC DNA]</scope>
    <source>
        <strain evidence="7 8">OK807</strain>
    </source>
</reference>
<dbReference type="OrthoDB" id="9804819at2"/>
<dbReference type="InterPro" id="IPR050763">
    <property type="entry name" value="ABC_transporter_ATP-binding"/>
</dbReference>
<dbReference type="GO" id="GO:0046677">
    <property type="term" value="P:response to antibiotic"/>
    <property type="evidence" value="ECO:0007669"/>
    <property type="project" value="UniProtKB-KW"/>
</dbReference>
<dbReference type="Gene3D" id="3.40.50.300">
    <property type="entry name" value="P-loop containing nucleotide triphosphate hydrolases"/>
    <property type="match status" value="1"/>
</dbReference>
<dbReference type="PANTHER" id="PTHR42711:SF19">
    <property type="entry name" value="DOXORUBICIN RESISTANCE ATP-BINDING PROTEIN DRRA"/>
    <property type="match status" value="1"/>
</dbReference>
<keyword evidence="2" id="KW-0813">Transport</keyword>